<accession>A0A0M3JKU3</accession>
<evidence type="ECO:0000256" key="1">
    <source>
        <dbReference type="SAM" id="MobiDB-lite"/>
    </source>
</evidence>
<evidence type="ECO:0000313" key="2">
    <source>
        <dbReference type="EMBL" id="VDK30625.1"/>
    </source>
</evidence>
<dbReference type="AlphaFoldDB" id="A0A0M3JKU3"/>
<feature type="region of interest" description="Disordered" evidence="1">
    <location>
        <begin position="44"/>
        <end position="73"/>
    </location>
</feature>
<keyword evidence="3" id="KW-1185">Reference proteome</keyword>
<name>A0A0M3JKU3_ANISI</name>
<evidence type="ECO:0000313" key="3">
    <source>
        <dbReference type="Proteomes" id="UP000267096"/>
    </source>
</evidence>
<organism evidence="4">
    <name type="scientific">Anisakis simplex</name>
    <name type="common">Herring worm</name>
    <dbReference type="NCBI Taxonomy" id="6269"/>
    <lineage>
        <taxon>Eukaryota</taxon>
        <taxon>Metazoa</taxon>
        <taxon>Ecdysozoa</taxon>
        <taxon>Nematoda</taxon>
        <taxon>Chromadorea</taxon>
        <taxon>Rhabditida</taxon>
        <taxon>Spirurina</taxon>
        <taxon>Ascaridomorpha</taxon>
        <taxon>Ascaridoidea</taxon>
        <taxon>Anisakidae</taxon>
        <taxon>Anisakis</taxon>
        <taxon>Anisakis simplex complex</taxon>
    </lineage>
</organism>
<reference evidence="2 3" key="2">
    <citation type="submission" date="2018-11" db="EMBL/GenBank/DDBJ databases">
        <authorList>
            <consortium name="Pathogen Informatics"/>
        </authorList>
    </citation>
    <scope>NUCLEOTIDE SEQUENCE [LARGE SCALE GENOMIC DNA]</scope>
</reference>
<dbReference type="EMBL" id="UYRR01020754">
    <property type="protein sequence ID" value="VDK30625.1"/>
    <property type="molecule type" value="Genomic_DNA"/>
</dbReference>
<proteinExistence type="predicted"/>
<dbReference type="Proteomes" id="UP000267096">
    <property type="component" value="Unassembled WGS sequence"/>
</dbReference>
<feature type="compositionally biased region" description="Polar residues" evidence="1">
    <location>
        <begin position="44"/>
        <end position="68"/>
    </location>
</feature>
<reference evidence="4" key="1">
    <citation type="submission" date="2017-02" db="UniProtKB">
        <authorList>
            <consortium name="WormBaseParasite"/>
        </authorList>
    </citation>
    <scope>IDENTIFICATION</scope>
</reference>
<gene>
    <name evidence="2" type="ORF">ASIM_LOCUS8031</name>
</gene>
<evidence type="ECO:0000313" key="4">
    <source>
        <dbReference type="WBParaSite" id="ASIM_0000826901-mRNA-1"/>
    </source>
</evidence>
<protein>
    <submittedName>
        <fullName evidence="2 4">Uncharacterized protein</fullName>
    </submittedName>
</protein>
<dbReference type="WBParaSite" id="ASIM_0000826901-mRNA-1">
    <property type="protein sequence ID" value="ASIM_0000826901-mRNA-1"/>
    <property type="gene ID" value="ASIM_0000826901"/>
</dbReference>
<sequence length="116" mass="12726">MYTNRLLQNPIPLLQRSAGVATGPQGPTRLKWNDNWPARLASGMASQMAKTMQENGPQYPAGQSNRATTAGRDSRVQRLLRISSSDGPSQHRKTTLAIHTYNCRSLAGRTGLTHLN</sequence>